<evidence type="ECO:0000256" key="1">
    <source>
        <dbReference type="ARBA" id="ARBA00004117"/>
    </source>
</evidence>
<gene>
    <name evidence="7" type="ORF">HDF16_002552</name>
</gene>
<evidence type="ECO:0000256" key="3">
    <source>
        <dbReference type="ARBA" id="ARBA00023143"/>
    </source>
</evidence>
<dbReference type="InterPro" id="IPR037925">
    <property type="entry name" value="FlgE/F/G-like"/>
</dbReference>
<protein>
    <recommendedName>
        <fullName evidence="4">Flagellar basal-body rod protein FlgF</fullName>
    </recommendedName>
</protein>
<comment type="subcellular location">
    <subcellularLocation>
        <location evidence="1 4">Bacterial flagellum basal body</location>
    </subcellularLocation>
</comment>
<keyword evidence="7" id="KW-0969">Cilium</keyword>
<dbReference type="PANTHER" id="PTHR30435:SF18">
    <property type="entry name" value="FLAGELLAR BASAL-BODY ROD PROTEIN FLGF"/>
    <property type="match status" value="1"/>
</dbReference>
<comment type="subunit">
    <text evidence="4">The basal body constitutes a major portion of the flagellar organelle and consists of five rings (E,L,P,S, and M) mounted on a central rod. The rod consists of about 26 subunits of FlgG in the distal portion, and FlgB, FlgC and FlgF are thought to build up the proximal portion of the rod with about 6 subunits each.</text>
</comment>
<evidence type="ECO:0000313" key="8">
    <source>
        <dbReference type="Proteomes" id="UP000540989"/>
    </source>
</evidence>
<dbReference type="Pfam" id="PF00460">
    <property type="entry name" value="Flg_bb_rod"/>
    <property type="match status" value="1"/>
</dbReference>
<proteinExistence type="inferred from homology"/>
<keyword evidence="3 4" id="KW-0975">Bacterial flagellum</keyword>
<organism evidence="7 8">
    <name type="scientific">Granulicella aggregans</name>
    <dbReference type="NCBI Taxonomy" id="474949"/>
    <lineage>
        <taxon>Bacteria</taxon>
        <taxon>Pseudomonadati</taxon>
        <taxon>Acidobacteriota</taxon>
        <taxon>Terriglobia</taxon>
        <taxon>Terriglobales</taxon>
        <taxon>Acidobacteriaceae</taxon>
        <taxon>Granulicella</taxon>
    </lineage>
</organism>
<dbReference type="GO" id="GO:0071978">
    <property type="term" value="P:bacterial-type flagellum-dependent swarming motility"/>
    <property type="evidence" value="ECO:0007669"/>
    <property type="project" value="TreeGrafter"/>
</dbReference>
<dbReference type="NCBIfam" id="TIGR03506">
    <property type="entry name" value="FlgEFG_subfam"/>
    <property type="match status" value="1"/>
</dbReference>
<accession>A0A7W7ZDC5</accession>
<comment type="similarity">
    <text evidence="2 4">Belongs to the flagella basal body rod proteins family.</text>
</comment>
<reference evidence="7 8" key="1">
    <citation type="submission" date="2020-08" db="EMBL/GenBank/DDBJ databases">
        <title>Genomic Encyclopedia of Type Strains, Phase IV (KMG-V): Genome sequencing to study the core and pangenomes of soil and plant-associated prokaryotes.</title>
        <authorList>
            <person name="Whitman W."/>
        </authorList>
    </citation>
    <scope>NUCLEOTIDE SEQUENCE [LARGE SCALE GENOMIC DNA]</scope>
    <source>
        <strain evidence="7 8">M8UP14</strain>
    </source>
</reference>
<evidence type="ECO:0000256" key="4">
    <source>
        <dbReference type="RuleBase" id="RU362116"/>
    </source>
</evidence>
<evidence type="ECO:0000259" key="5">
    <source>
        <dbReference type="Pfam" id="PF00460"/>
    </source>
</evidence>
<name>A0A7W7ZDC5_9BACT</name>
<dbReference type="AlphaFoldDB" id="A0A7W7ZDC5"/>
<dbReference type="PANTHER" id="PTHR30435">
    <property type="entry name" value="FLAGELLAR PROTEIN"/>
    <property type="match status" value="1"/>
</dbReference>
<dbReference type="RefSeq" id="WP_184216991.1">
    <property type="nucleotide sequence ID" value="NZ_JACHIP010000003.1"/>
</dbReference>
<feature type="domain" description="Flagellar hook protein FlgE/F/G-like D1" evidence="6">
    <location>
        <begin position="91"/>
        <end position="154"/>
    </location>
</feature>
<dbReference type="EMBL" id="JACHIP010000003">
    <property type="protein sequence ID" value="MBB5057846.1"/>
    <property type="molecule type" value="Genomic_DNA"/>
</dbReference>
<dbReference type="InterPro" id="IPR020013">
    <property type="entry name" value="Flagellar_FlgE/F/G"/>
</dbReference>
<dbReference type="Proteomes" id="UP000540989">
    <property type="component" value="Unassembled WGS sequence"/>
</dbReference>
<dbReference type="InterPro" id="IPR001444">
    <property type="entry name" value="Flag_bb_rod_N"/>
</dbReference>
<evidence type="ECO:0000256" key="2">
    <source>
        <dbReference type="ARBA" id="ARBA00009677"/>
    </source>
</evidence>
<dbReference type="SUPFAM" id="SSF117143">
    <property type="entry name" value="Flagellar hook protein flgE"/>
    <property type="match status" value="1"/>
</dbReference>
<dbReference type="GO" id="GO:0030694">
    <property type="term" value="C:bacterial-type flagellum basal body, rod"/>
    <property type="evidence" value="ECO:0007669"/>
    <property type="project" value="UniProtKB-UniRule"/>
</dbReference>
<comment type="caution">
    <text evidence="7">The sequence shown here is derived from an EMBL/GenBank/DDBJ whole genome shotgun (WGS) entry which is preliminary data.</text>
</comment>
<feature type="domain" description="Flagellar basal body rod protein N-terminal" evidence="5">
    <location>
        <begin position="5"/>
        <end position="35"/>
    </location>
</feature>
<evidence type="ECO:0000313" key="7">
    <source>
        <dbReference type="EMBL" id="MBB5057846.1"/>
    </source>
</evidence>
<sequence length="251" mass="26029">MDSGLYAAYTALLSRTQALDTAANNLANVGTGGFRAEKGLFRGVLVDNLGGLEGDSQVGSSVNDFGVLGGNALDFSQGQMTETGNSLDLGLQGDGFFALQTSRGVLYTRDGSFSRSATGVLQDAEGEPVNDPLGQPIQIPTGTVAVSPNGTVSVTTPEGNTIVGQIGIFTFSDKKILKAEGTNRLKAPSGVVPIAGTATIRQGAVEGSNQNAIQGSMQLVMLQRQTEMMQRALGVFYTEFDKAAAEELGKV</sequence>
<keyword evidence="7" id="KW-0282">Flagellum</keyword>
<dbReference type="InterPro" id="IPR053967">
    <property type="entry name" value="LlgE_F_G-like_D1"/>
</dbReference>
<keyword evidence="8" id="KW-1185">Reference proteome</keyword>
<dbReference type="Pfam" id="PF22692">
    <property type="entry name" value="LlgE_F_G_D1"/>
    <property type="match status" value="1"/>
</dbReference>
<keyword evidence="7" id="KW-0966">Cell projection</keyword>
<evidence type="ECO:0000259" key="6">
    <source>
        <dbReference type="Pfam" id="PF22692"/>
    </source>
</evidence>